<feature type="non-terminal residue" evidence="1">
    <location>
        <position position="1"/>
    </location>
</feature>
<dbReference type="AlphaFoldDB" id="X1MJV8"/>
<sequence length="29" mass="3512">PLKEDVDKFEKEITMWENVLKGKKVNFVF</sequence>
<comment type="caution">
    <text evidence="1">The sequence shown here is derived from an EMBL/GenBank/DDBJ whole genome shotgun (WGS) entry which is preliminary data.</text>
</comment>
<reference evidence="1" key="1">
    <citation type="journal article" date="2014" name="Front. Microbiol.">
        <title>High frequency of phylogenetically diverse reductive dehalogenase-homologous genes in deep subseafloor sedimentary metagenomes.</title>
        <authorList>
            <person name="Kawai M."/>
            <person name="Futagami T."/>
            <person name="Toyoda A."/>
            <person name="Takaki Y."/>
            <person name="Nishi S."/>
            <person name="Hori S."/>
            <person name="Arai W."/>
            <person name="Tsubouchi T."/>
            <person name="Morono Y."/>
            <person name="Uchiyama I."/>
            <person name="Ito T."/>
            <person name="Fujiyama A."/>
            <person name="Inagaki F."/>
            <person name="Takami H."/>
        </authorList>
    </citation>
    <scope>NUCLEOTIDE SEQUENCE</scope>
    <source>
        <strain evidence="1">Expedition CK06-06</strain>
    </source>
</reference>
<name>X1MJV8_9ZZZZ</name>
<protein>
    <submittedName>
        <fullName evidence="1">Uncharacterized protein</fullName>
    </submittedName>
</protein>
<proteinExistence type="predicted"/>
<organism evidence="1">
    <name type="scientific">marine sediment metagenome</name>
    <dbReference type="NCBI Taxonomy" id="412755"/>
    <lineage>
        <taxon>unclassified sequences</taxon>
        <taxon>metagenomes</taxon>
        <taxon>ecological metagenomes</taxon>
    </lineage>
</organism>
<accession>X1MJV8</accession>
<dbReference type="EMBL" id="BARV01014473">
    <property type="protein sequence ID" value="GAI31937.1"/>
    <property type="molecule type" value="Genomic_DNA"/>
</dbReference>
<evidence type="ECO:0000313" key="1">
    <source>
        <dbReference type="EMBL" id="GAI31937.1"/>
    </source>
</evidence>
<gene>
    <name evidence="1" type="ORF">S06H3_25231</name>
</gene>